<dbReference type="RefSeq" id="WP_221237174.1">
    <property type="nucleotide sequence ID" value="NZ_JACIGI010000031.1"/>
</dbReference>
<comment type="caution">
    <text evidence="1">The sequence shown here is derived from an EMBL/GenBank/DDBJ whole genome shotgun (WGS) entry which is preliminary data.</text>
</comment>
<reference evidence="1 2" key="1">
    <citation type="submission" date="2020-08" db="EMBL/GenBank/DDBJ databases">
        <title>Genome sequencing of Purple Non-Sulfur Bacteria from various extreme environments.</title>
        <authorList>
            <person name="Mayer M."/>
        </authorList>
    </citation>
    <scope>NUCLEOTIDE SEQUENCE [LARGE SCALE GENOMIC DNA]</scope>
    <source>
        <strain evidence="1 2">JA135</strain>
    </source>
</reference>
<protein>
    <submittedName>
        <fullName evidence="1">Type IV secretory pathway VirB4 component</fullName>
    </submittedName>
</protein>
<dbReference type="Proteomes" id="UP000555728">
    <property type="component" value="Unassembled WGS sequence"/>
</dbReference>
<evidence type="ECO:0000313" key="1">
    <source>
        <dbReference type="EMBL" id="MBB4287264.1"/>
    </source>
</evidence>
<sequence>MLSLAEYRPRADRLADHLPWAALAGPGIVLNKDGSFQRTVRFRGPDLESATEAELVGLCARANNVLRRLGSGWALFFEAERRPAPHYPASDFPDPVSALVDAERRAAFEGGRPAFESAYHLTLVFLPPPDSQAQAEAALLEREHPAGGRNWPRERARFVEETDRILDLLAGVLPEVRTLDDAETLTALHGTISTKRHPVAVPDVPMYLDCVLVDTPLTGGLEPMLGSAHLRTVTVLGFPGMTRPGVLDFGYRLVTRFLPLDKTQATRALTRLRRQWFAKRKSITVMLREVLTNEPVPLLDSDADNKVVDADVALQAPASGLGPDAIL</sequence>
<dbReference type="AlphaFoldDB" id="A0A7W6WLV3"/>
<accession>A0A7W6WLV3</accession>
<organism evidence="1 2">
    <name type="scientific">Roseospira goensis</name>
    <dbReference type="NCBI Taxonomy" id="391922"/>
    <lineage>
        <taxon>Bacteria</taxon>
        <taxon>Pseudomonadati</taxon>
        <taxon>Pseudomonadota</taxon>
        <taxon>Alphaproteobacteria</taxon>
        <taxon>Rhodospirillales</taxon>
        <taxon>Rhodospirillaceae</taxon>
        <taxon>Roseospira</taxon>
    </lineage>
</organism>
<proteinExistence type="predicted"/>
<evidence type="ECO:0000313" key="2">
    <source>
        <dbReference type="Proteomes" id="UP000555728"/>
    </source>
</evidence>
<dbReference type="EMBL" id="JACIGI010000031">
    <property type="protein sequence ID" value="MBB4287264.1"/>
    <property type="molecule type" value="Genomic_DNA"/>
</dbReference>
<keyword evidence="2" id="KW-1185">Reference proteome</keyword>
<gene>
    <name evidence="1" type="ORF">GGD88_003009</name>
</gene>
<name>A0A7W6WLV3_9PROT</name>